<accession>A0A143QF93</accession>
<keyword evidence="2" id="KW-0812">Transmembrane</keyword>
<evidence type="ECO:0000256" key="2">
    <source>
        <dbReference type="SAM" id="Phobius"/>
    </source>
</evidence>
<feature type="transmembrane region" description="Helical" evidence="2">
    <location>
        <begin position="62"/>
        <end position="82"/>
    </location>
</feature>
<feature type="region of interest" description="Disordered" evidence="1">
    <location>
        <begin position="1"/>
        <end position="31"/>
    </location>
</feature>
<reference evidence="3 4" key="1">
    <citation type="journal article" date="2016" name="Genome Announc.">
        <title>Complete Genome and Plasmid Sequences for Rhodococcus fascians D188 and Draft Sequences for Rhodococcus Isolates PBTS 1 and PBTS 2.</title>
        <authorList>
            <person name="Stamler R.A."/>
            <person name="Vereecke D."/>
            <person name="Zhang Y."/>
            <person name="Schilkey F."/>
            <person name="Devitt N."/>
            <person name="Randall J.J."/>
        </authorList>
    </citation>
    <scope>NUCLEOTIDE SEQUENCE [LARGE SCALE GENOMIC DNA]</scope>
    <source>
        <strain evidence="3 4">PBTS2</strain>
    </source>
</reference>
<feature type="transmembrane region" description="Helical" evidence="2">
    <location>
        <begin position="174"/>
        <end position="197"/>
    </location>
</feature>
<feature type="compositionally biased region" description="Polar residues" evidence="1">
    <location>
        <begin position="1"/>
        <end position="12"/>
    </location>
</feature>
<proteinExistence type="predicted"/>
<feature type="transmembrane region" description="Helical" evidence="2">
    <location>
        <begin position="114"/>
        <end position="136"/>
    </location>
</feature>
<protein>
    <recommendedName>
        <fullName evidence="5">DUF2569 domain-containing protein</fullName>
    </recommendedName>
</protein>
<keyword evidence="4" id="KW-1185">Reference proteome</keyword>
<dbReference type="AlphaFoldDB" id="A0A143QF93"/>
<keyword evidence="2" id="KW-1133">Transmembrane helix</keyword>
<evidence type="ECO:0000313" key="4">
    <source>
        <dbReference type="Proteomes" id="UP000076038"/>
    </source>
</evidence>
<evidence type="ECO:0000313" key="3">
    <source>
        <dbReference type="EMBL" id="AMY21865.1"/>
    </source>
</evidence>
<reference evidence="4" key="2">
    <citation type="submission" date="2016-04" db="EMBL/GenBank/DDBJ databases">
        <title>Complete Genome and Plasmid Sequences for Rhodococcus fascians D188 and Draft Sequences for Rhodococcus spp. Isolates PBTS 1 and PBTS 2.</title>
        <authorList>
            <person name="Stamer R."/>
            <person name="Vereecke D."/>
            <person name="Zhang Y."/>
            <person name="Schilkey F."/>
            <person name="Devitt N."/>
            <person name="Randall J."/>
        </authorList>
    </citation>
    <scope>NUCLEOTIDE SEQUENCE [LARGE SCALE GENOMIC DNA]</scope>
    <source>
        <strain evidence="4">PBTS2</strain>
    </source>
</reference>
<dbReference type="Proteomes" id="UP000076038">
    <property type="component" value="Chromosome"/>
</dbReference>
<gene>
    <name evidence="3" type="ORF">A3Q41_00545</name>
</gene>
<sequence>MNDFPPSNNADGSNPDSNVPNNPPLQPDWQRWELEHGFPQSGPELEPAARPAPVDVETARHLWWGVALIGAISALYSVWTLFGARAEFAQSLLDDLAAQGAAADMTVESTQSMVTVMLVVTLFVVVGFGALFLFWVKRMRAGKMWARMLLTVIGSITVFTTILDLFAIASSTGAMNIVMSVLSIGQGVLAAGAIYLMHRKESNEYFLSSRKR</sequence>
<keyword evidence="2" id="KW-0472">Membrane</keyword>
<dbReference type="PATRIC" id="fig|1653479.3.peg.556"/>
<evidence type="ECO:0000256" key="1">
    <source>
        <dbReference type="SAM" id="MobiDB-lite"/>
    </source>
</evidence>
<feature type="transmembrane region" description="Helical" evidence="2">
    <location>
        <begin position="148"/>
        <end position="168"/>
    </location>
</feature>
<organism evidence="3 4">
    <name type="scientific">Rhodococcoides fascians</name>
    <name type="common">Rhodococcus fascians</name>
    <dbReference type="NCBI Taxonomy" id="1828"/>
    <lineage>
        <taxon>Bacteria</taxon>
        <taxon>Bacillati</taxon>
        <taxon>Actinomycetota</taxon>
        <taxon>Actinomycetes</taxon>
        <taxon>Mycobacteriales</taxon>
        <taxon>Nocardiaceae</taxon>
        <taxon>Rhodococcoides</taxon>
    </lineage>
</organism>
<dbReference type="KEGG" id="rhs:A3Q41_00545"/>
<name>A0A143QF93_RHOFA</name>
<evidence type="ECO:0008006" key="5">
    <source>
        <dbReference type="Google" id="ProtNLM"/>
    </source>
</evidence>
<dbReference type="EMBL" id="CP015220">
    <property type="protein sequence ID" value="AMY21865.1"/>
    <property type="molecule type" value="Genomic_DNA"/>
</dbReference>
<dbReference type="RefSeq" id="WP_228139282.1">
    <property type="nucleotide sequence ID" value="NZ_CP015220.1"/>
</dbReference>